<name>A0AA39DS82_VITRO</name>
<dbReference type="CDD" id="cd00200">
    <property type="entry name" value="WD40"/>
    <property type="match status" value="1"/>
</dbReference>
<sequence length="449" mass="50913">MEFYRKRTLQSLMEEERNGVWLPSRASFTAHQNVYEPEPNSQFASARASSASVMSIPLCATSAETPWTLSPIHTSSPNSLLYQCLASLHRHEGDIFAIAVSGDVIFTGSETCRIHAWEQPYCTRIGHIKANAGEVRAILAYGKVLFTTHSDFKVRVWDVSITEGFHPKKITTLPQRSPFFLFSRKNSNQHKDYITCLAYNHVEKLLYTGSWDRTVKAWKVSENRCVDSFLAHKGHVNAIVINQQDGCVFSCSSDGTVKIWRRVYGESSHMLTTTLKFQPSPVNALALSSSPNTCFLYSGSSDGLINFWEKERMSGRFNNRGFLQGHHFAVLCLEAVTELLLSGSEDTTIKIWRRDENYFHSCLVVIDRHQGPVRCLAAALETESIVMWLLVYSVSSDQTLKVWRVKFPTDKNLQDSEVNNEQLTENIEFKISPVLSPSWVEKKLQGNHF</sequence>
<keyword evidence="2" id="KW-0677">Repeat</keyword>
<dbReference type="InterPro" id="IPR036322">
    <property type="entry name" value="WD40_repeat_dom_sf"/>
</dbReference>
<protein>
    <recommendedName>
        <fullName evidence="4">IP5PC-F beta-propeller domain-containing protein</fullName>
    </recommendedName>
</protein>
<dbReference type="InterPro" id="IPR045182">
    <property type="entry name" value="JINGUBANG-like"/>
</dbReference>
<feature type="repeat" description="WD" evidence="3">
    <location>
        <begin position="323"/>
        <end position="352"/>
    </location>
</feature>
<reference evidence="5 6" key="1">
    <citation type="journal article" date="2023" name="BMC Biotechnol.">
        <title>Vitis rotundifolia cv Carlos genome sequencing.</title>
        <authorList>
            <person name="Huff M."/>
            <person name="Hulse-Kemp A."/>
            <person name="Scheffler B."/>
            <person name="Youngblood R."/>
            <person name="Simpson S."/>
            <person name="Babiker E."/>
            <person name="Staton M."/>
        </authorList>
    </citation>
    <scope>NUCLEOTIDE SEQUENCE [LARGE SCALE GENOMIC DNA]</scope>
    <source>
        <tissue evidence="5">Leaf</tissue>
    </source>
</reference>
<dbReference type="PANTHER" id="PTHR22844:SF338">
    <property type="entry name" value="PROTEIN JINGUBANG-LIKE"/>
    <property type="match status" value="1"/>
</dbReference>
<dbReference type="PANTHER" id="PTHR22844">
    <property type="entry name" value="F-BOX AND WD40 DOMAIN PROTEIN"/>
    <property type="match status" value="1"/>
</dbReference>
<keyword evidence="1 3" id="KW-0853">WD repeat</keyword>
<dbReference type="Pfam" id="PF23754">
    <property type="entry name" value="Beta-prop_IP5PC_F"/>
    <property type="match status" value="1"/>
</dbReference>
<comment type="caution">
    <text evidence="5">The sequence shown here is derived from an EMBL/GenBank/DDBJ whole genome shotgun (WGS) entry which is preliminary data.</text>
</comment>
<dbReference type="EMBL" id="JARBHA010000009">
    <property type="protein sequence ID" value="KAJ9692317.1"/>
    <property type="molecule type" value="Genomic_DNA"/>
</dbReference>
<dbReference type="SUPFAM" id="SSF50978">
    <property type="entry name" value="WD40 repeat-like"/>
    <property type="match status" value="1"/>
</dbReference>
<feature type="repeat" description="WD" evidence="3">
    <location>
        <begin position="187"/>
        <end position="228"/>
    </location>
</feature>
<proteinExistence type="predicted"/>
<dbReference type="PROSITE" id="PS50082">
    <property type="entry name" value="WD_REPEATS_2"/>
    <property type="match status" value="3"/>
</dbReference>
<dbReference type="InterPro" id="IPR015943">
    <property type="entry name" value="WD40/YVTN_repeat-like_dom_sf"/>
</dbReference>
<dbReference type="InterPro" id="IPR001680">
    <property type="entry name" value="WD40_rpt"/>
</dbReference>
<dbReference type="PROSITE" id="PS50294">
    <property type="entry name" value="WD_REPEATS_REGION"/>
    <property type="match status" value="2"/>
</dbReference>
<dbReference type="AlphaFoldDB" id="A0AA39DS82"/>
<dbReference type="SMART" id="SM00320">
    <property type="entry name" value="WD40"/>
    <property type="match status" value="7"/>
</dbReference>
<evidence type="ECO:0000259" key="4">
    <source>
        <dbReference type="Pfam" id="PF23754"/>
    </source>
</evidence>
<organism evidence="5 6">
    <name type="scientific">Vitis rotundifolia</name>
    <name type="common">Muscadine grape</name>
    <dbReference type="NCBI Taxonomy" id="103349"/>
    <lineage>
        <taxon>Eukaryota</taxon>
        <taxon>Viridiplantae</taxon>
        <taxon>Streptophyta</taxon>
        <taxon>Embryophyta</taxon>
        <taxon>Tracheophyta</taxon>
        <taxon>Spermatophyta</taxon>
        <taxon>Magnoliopsida</taxon>
        <taxon>eudicotyledons</taxon>
        <taxon>Gunneridae</taxon>
        <taxon>Pentapetalae</taxon>
        <taxon>rosids</taxon>
        <taxon>Vitales</taxon>
        <taxon>Vitaceae</taxon>
        <taxon>Viteae</taxon>
        <taxon>Vitis</taxon>
    </lineage>
</organism>
<gene>
    <name evidence="5" type="ORF">PVL29_011398</name>
</gene>
<dbReference type="InterPro" id="IPR020472">
    <property type="entry name" value="WD40_PAC1"/>
</dbReference>
<dbReference type="InterPro" id="IPR056454">
    <property type="entry name" value="Beta-prop_IP5PC_F"/>
</dbReference>
<dbReference type="Proteomes" id="UP001168098">
    <property type="component" value="Unassembled WGS sequence"/>
</dbReference>
<evidence type="ECO:0000313" key="5">
    <source>
        <dbReference type="EMBL" id="KAJ9692317.1"/>
    </source>
</evidence>
<dbReference type="Pfam" id="PF00400">
    <property type="entry name" value="WD40"/>
    <property type="match status" value="3"/>
</dbReference>
<keyword evidence="6" id="KW-1185">Reference proteome</keyword>
<feature type="domain" description="IP5PC-F beta-propeller" evidence="4">
    <location>
        <begin position="192"/>
        <end position="262"/>
    </location>
</feature>
<dbReference type="Gene3D" id="2.130.10.10">
    <property type="entry name" value="YVTN repeat-like/Quinoprotein amine dehydrogenase"/>
    <property type="match status" value="2"/>
</dbReference>
<dbReference type="PRINTS" id="PR00320">
    <property type="entry name" value="GPROTEINBRPT"/>
</dbReference>
<evidence type="ECO:0000256" key="2">
    <source>
        <dbReference type="ARBA" id="ARBA00022737"/>
    </source>
</evidence>
<accession>A0AA39DS82</accession>
<feature type="repeat" description="WD" evidence="3">
    <location>
        <begin position="229"/>
        <end position="260"/>
    </location>
</feature>
<evidence type="ECO:0000313" key="6">
    <source>
        <dbReference type="Proteomes" id="UP001168098"/>
    </source>
</evidence>
<evidence type="ECO:0000256" key="1">
    <source>
        <dbReference type="ARBA" id="ARBA00022574"/>
    </source>
</evidence>
<evidence type="ECO:0000256" key="3">
    <source>
        <dbReference type="PROSITE-ProRule" id="PRU00221"/>
    </source>
</evidence>